<proteinExistence type="predicted"/>
<dbReference type="FunFam" id="2.40.30.20:FF:000004">
    <property type="entry name" value="Riboflavin synthase, alpha subunit"/>
    <property type="match status" value="1"/>
</dbReference>
<evidence type="ECO:0000256" key="4">
    <source>
        <dbReference type="ARBA" id="ARBA00012827"/>
    </source>
</evidence>
<dbReference type="NCBIfam" id="TIGR00187">
    <property type="entry name" value="ribE"/>
    <property type="match status" value="1"/>
</dbReference>
<dbReference type="OrthoDB" id="9788537at2"/>
<dbReference type="InterPro" id="IPR017938">
    <property type="entry name" value="Riboflavin_synthase-like_b-brl"/>
</dbReference>
<dbReference type="GO" id="GO:0009231">
    <property type="term" value="P:riboflavin biosynthetic process"/>
    <property type="evidence" value="ECO:0007669"/>
    <property type="project" value="UniProtKB-KW"/>
</dbReference>
<dbReference type="Pfam" id="PF00677">
    <property type="entry name" value="Lum_binding"/>
    <property type="match status" value="2"/>
</dbReference>
<evidence type="ECO:0000259" key="11">
    <source>
        <dbReference type="PROSITE" id="PS51177"/>
    </source>
</evidence>
<evidence type="ECO:0000256" key="2">
    <source>
        <dbReference type="ARBA" id="ARBA00002803"/>
    </source>
</evidence>
<comment type="catalytic activity">
    <reaction evidence="1">
        <text>2 6,7-dimethyl-8-(1-D-ribityl)lumazine + H(+) = 5-amino-6-(D-ribitylamino)uracil + riboflavin</text>
        <dbReference type="Rhea" id="RHEA:20772"/>
        <dbReference type="ChEBI" id="CHEBI:15378"/>
        <dbReference type="ChEBI" id="CHEBI:15934"/>
        <dbReference type="ChEBI" id="CHEBI:57986"/>
        <dbReference type="ChEBI" id="CHEBI:58201"/>
        <dbReference type="EC" id="2.5.1.9"/>
    </reaction>
</comment>
<name>A0A0F6SFH1_9BACT</name>
<evidence type="ECO:0000313" key="13">
    <source>
        <dbReference type="Proteomes" id="UP000034883"/>
    </source>
</evidence>
<evidence type="ECO:0000256" key="6">
    <source>
        <dbReference type="ARBA" id="ARBA00022619"/>
    </source>
</evidence>
<keyword evidence="6" id="KW-0686">Riboflavin biosynthesis</keyword>
<dbReference type="STRING" id="927083.DB32_004083"/>
<evidence type="ECO:0000256" key="5">
    <source>
        <dbReference type="ARBA" id="ARBA00013950"/>
    </source>
</evidence>
<feature type="repeat" description="Lumazine-binding" evidence="10">
    <location>
        <begin position="1"/>
        <end position="94"/>
    </location>
</feature>
<dbReference type="KEGG" id="samy:DB32_004083"/>
<dbReference type="GO" id="GO:0004746">
    <property type="term" value="F:riboflavin synthase activity"/>
    <property type="evidence" value="ECO:0007669"/>
    <property type="project" value="UniProtKB-UniRule"/>
</dbReference>
<comment type="function">
    <text evidence="2">Catalyzes the dismutation of two molecules of 6,7-dimethyl-8-ribityllumazine, resulting in the formation of riboflavin and 5-amino-6-(D-ribitylamino)uracil.</text>
</comment>
<comment type="pathway">
    <text evidence="3">Cofactor biosynthesis; riboflavin biosynthesis; riboflavin from 2-hydroxy-3-oxobutyl phosphate and 5-amino-6-(D-ribitylamino)uracil: step 2/2.</text>
</comment>
<sequence length="223" mass="23153">MFTGLVEEIGTVRDVQRGALGSTMRIECPWRDLVLGESIAVNGVCLSVTTMPEGGFTCDASAETLEKTTLGAITRGTKVHLERALRAGDRFGGHVVSGHVDGVGKVAAKTPLGDALKVEFEVPEVLARFLAPKGSITVDGVSLTVNGATGTRFDVVLVPITREKTLLDQKDVGAPINLEVDVLAKYVARLLGNPGVDGVPPQNPPGAGGGGVTLDLLGRTGFL</sequence>
<dbReference type="EMBL" id="CP011125">
    <property type="protein sequence ID" value="AKF06934.1"/>
    <property type="molecule type" value="Genomic_DNA"/>
</dbReference>
<protein>
    <recommendedName>
        <fullName evidence="5 9">Riboflavin synthase</fullName>
        <ecNumber evidence="4 9">2.5.1.9</ecNumber>
    </recommendedName>
</protein>
<dbReference type="PANTHER" id="PTHR21098:SF12">
    <property type="entry name" value="RIBOFLAVIN SYNTHASE"/>
    <property type="match status" value="1"/>
</dbReference>
<dbReference type="PROSITE" id="PS51177">
    <property type="entry name" value="LUMAZINE_BIND"/>
    <property type="match status" value="2"/>
</dbReference>
<dbReference type="InterPro" id="IPR023366">
    <property type="entry name" value="ATP_synth_asu-like_sf"/>
</dbReference>
<feature type="repeat" description="Lumazine-binding" evidence="10">
    <location>
        <begin position="95"/>
        <end position="191"/>
    </location>
</feature>
<dbReference type="AlphaFoldDB" id="A0A0F6SFH1"/>
<evidence type="ECO:0000256" key="8">
    <source>
        <dbReference type="ARBA" id="ARBA00022737"/>
    </source>
</evidence>
<dbReference type="InterPro" id="IPR026017">
    <property type="entry name" value="Lumazine-bd_dom"/>
</dbReference>
<evidence type="ECO:0000313" key="12">
    <source>
        <dbReference type="EMBL" id="AKF06934.1"/>
    </source>
</evidence>
<organism evidence="12 13">
    <name type="scientific">Sandaracinus amylolyticus</name>
    <dbReference type="NCBI Taxonomy" id="927083"/>
    <lineage>
        <taxon>Bacteria</taxon>
        <taxon>Pseudomonadati</taxon>
        <taxon>Myxococcota</taxon>
        <taxon>Polyangia</taxon>
        <taxon>Polyangiales</taxon>
        <taxon>Sandaracinaceae</taxon>
        <taxon>Sandaracinus</taxon>
    </lineage>
</organism>
<gene>
    <name evidence="12" type="ORF">DB32_004083</name>
</gene>
<dbReference type="CDD" id="cd00402">
    <property type="entry name" value="Riboflavin_synthase_like"/>
    <property type="match status" value="1"/>
</dbReference>
<keyword evidence="8" id="KW-0677">Repeat</keyword>
<dbReference type="NCBIfam" id="NF006767">
    <property type="entry name" value="PRK09289.1"/>
    <property type="match status" value="1"/>
</dbReference>
<keyword evidence="7" id="KW-0808">Transferase</keyword>
<dbReference type="PIRSF" id="PIRSF000498">
    <property type="entry name" value="Riboflavin_syn_A"/>
    <property type="match status" value="1"/>
</dbReference>
<feature type="domain" description="Lumazine-binding" evidence="11">
    <location>
        <begin position="1"/>
        <end position="94"/>
    </location>
</feature>
<dbReference type="PANTHER" id="PTHR21098">
    <property type="entry name" value="RIBOFLAVIN SYNTHASE ALPHA CHAIN"/>
    <property type="match status" value="1"/>
</dbReference>
<reference evidence="12 13" key="1">
    <citation type="submission" date="2015-03" db="EMBL/GenBank/DDBJ databases">
        <title>Genome assembly of Sandaracinus amylolyticus DSM 53668.</title>
        <authorList>
            <person name="Sharma G."/>
            <person name="Subramanian S."/>
        </authorList>
    </citation>
    <scope>NUCLEOTIDE SEQUENCE [LARGE SCALE GENOMIC DNA]</scope>
    <source>
        <strain evidence="12 13">DSM 53668</strain>
    </source>
</reference>
<dbReference type="RefSeq" id="WP_075097960.1">
    <property type="nucleotide sequence ID" value="NZ_CP011125.1"/>
</dbReference>
<evidence type="ECO:0000256" key="1">
    <source>
        <dbReference type="ARBA" id="ARBA00000968"/>
    </source>
</evidence>
<feature type="domain" description="Lumazine-binding" evidence="11">
    <location>
        <begin position="95"/>
        <end position="191"/>
    </location>
</feature>
<evidence type="ECO:0000256" key="10">
    <source>
        <dbReference type="PROSITE-ProRule" id="PRU00524"/>
    </source>
</evidence>
<evidence type="ECO:0000256" key="9">
    <source>
        <dbReference type="NCBIfam" id="TIGR00187"/>
    </source>
</evidence>
<evidence type="ECO:0000256" key="3">
    <source>
        <dbReference type="ARBA" id="ARBA00004887"/>
    </source>
</evidence>
<keyword evidence="13" id="KW-1185">Reference proteome</keyword>
<dbReference type="Proteomes" id="UP000034883">
    <property type="component" value="Chromosome"/>
</dbReference>
<dbReference type="Gene3D" id="2.40.30.20">
    <property type="match status" value="2"/>
</dbReference>
<accession>A0A0F6SFH1</accession>
<dbReference type="InterPro" id="IPR001783">
    <property type="entry name" value="Lumazine-bd"/>
</dbReference>
<evidence type="ECO:0000256" key="7">
    <source>
        <dbReference type="ARBA" id="ARBA00022679"/>
    </source>
</evidence>
<dbReference type="SUPFAM" id="SSF63380">
    <property type="entry name" value="Riboflavin synthase domain-like"/>
    <property type="match status" value="2"/>
</dbReference>
<dbReference type="EC" id="2.5.1.9" evidence="4 9"/>